<evidence type="ECO:0000256" key="9">
    <source>
        <dbReference type="ARBA" id="ARBA00022679"/>
    </source>
</evidence>
<dbReference type="InterPro" id="IPR029057">
    <property type="entry name" value="PRTase-like"/>
</dbReference>
<evidence type="ECO:0000256" key="5">
    <source>
        <dbReference type="ARBA" id="ARBA00011738"/>
    </source>
</evidence>
<proteinExistence type="inferred from homology"/>
<keyword evidence="12" id="KW-1185">Reference proteome</keyword>
<protein>
    <recommendedName>
        <fullName evidence="6">adenine phosphoribosyltransferase</fullName>
        <ecNumber evidence="6">2.4.2.7</ecNumber>
    </recommendedName>
</protein>
<evidence type="ECO:0000256" key="4">
    <source>
        <dbReference type="ARBA" id="ARBA00008391"/>
    </source>
</evidence>
<keyword evidence="7" id="KW-0963">Cytoplasm</keyword>
<reference evidence="11" key="1">
    <citation type="submission" date="2022-05" db="EMBL/GenBank/DDBJ databases">
        <title>The Musa troglodytarum L. genome provides insights into the mechanism of non-climacteric behaviour and enrichment of carotenoids.</title>
        <authorList>
            <person name="Wang J."/>
        </authorList>
    </citation>
    <scope>NUCLEOTIDE SEQUENCE</scope>
    <source>
        <tissue evidence="11">Leaf</tissue>
    </source>
</reference>
<evidence type="ECO:0000256" key="6">
    <source>
        <dbReference type="ARBA" id="ARBA00011893"/>
    </source>
</evidence>
<evidence type="ECO:0000256" key="8">
    <source>
        <dbReference type="ARBA" id="ARBA00022676"/>
    </source>
</evidence>
<evidence type="ECO:0000256" key="2">
    <source>
        <dbReference type="ARBA" id="ARBA00004496"/>
    </source>
</evidence>
<keyword evidence="9 11" id="KW-0808">Transferase</keyword>
<dbReference type="EMBL" id="CP097503">
    <property type="protein sequence ID" value="URD81066.1"/>
    <property type="molecule type" value="Genomic_DNA"/>
</dbReference>
<keyword evidence="8" id="KW-0328">Glycosyltransferase</keyword>
<name>A0A9E7EQP0_9LILI</name>
<evidence type="ECO:0000256" key="7">
    <source>
        <dbReference type="ARBA" id="ARBA00022490"/>
    </source>
</evidence>
<dbReference type="OrthoDB" id="363185at2759"/>
<evidence type="ECO:0000256" key="1">
    <source>
        <dbReference type="ARBA" id="ARBA00000868"/>
    </source>
</evidence>
<evidence type="ECO:0000313" key="12">
    <source>
        <dbReference type="Proteomes" id="UP001055439"/>
    </source>
</evidence>
<dbReference type="GO" id="GO:0005829">
    <property type="term" value="C:cytosol"/>
    <property type="evidence" value="ECO:0007669"/>
    <property type="project" value="TreeGrafter"/>
</dbReference>
<accession>A0A9E7EQP0</accession>
<dbReference type="SUPFAM" id="SSF53271">
    <property type="entry name" value="PRTase-like"/>
    <property type="match status" value="1"/>
</dbReference>
<comment type="catalytic activity">
    <reaction evidence="1">
        <text>AMP + diphosphate = 5-phospho-alpha-D-ribose 1-diphosphate + adenine</text>
        <dbReference type="Rhea" id="RHEA:16609"/>
        <dbReference type="ChEBI" id="CHEBI:16708"/>
        <dbReference type="ChEBI" id="CHEBI:33019"/>
        <dbReference type="ChEBI" id="CHEBI:58017"/>
        <dbReference type="ChEBI" id="CHEBI:456215"/>
        <dbReference type="EC" id="2.4.2.7"/>
    </reaction>
</comment>
<comment type="pathway">
    <text evidence="3">Purine metabolism; AMP biosynthesis via salvage pathway; AMP from adenine: step 1/1.</text>
</comment>
<dbReference type="AlphaFoldDB" id="A0A9E7EQP0"/>
<dbReference type="Proteomes" id="UP001055439">
    <property type="component" value="Chromosome 10"/>
</dbReference>
<dbReference type="PANTHER" id="PTHR11776:SF7">
    <property type="entry name" value="PHOSPHORIBOSYLTRANSFERASE DOMAIN-CONTAINING PROTEIN"/>
    <property type="match status" value="1"/>
</dbReference>
<evidence type="ECO:0000256" key="3">
    <source>
        <dbReference type="ARBA" id="ARBA00004659"/>
    </source>
</evidence>
<evidence type="ECO:0000313" key="11">
    <source>
        <dbReference type="EMBL" id="URD81067.1"/>
    </source>
</evidence>
<organism evidence="11 12">
    <name type="scientific">Musa troglodytarum</name>
    <name type="common">fe'i banana</name>
    <dbReference type="NCBI Taxonomy" id="320322"/>
    <lineage>
        <taxon>Eukaryota</taxon>
        <taxon>Viridiplantae</taxon>
        <taxon>Streptophyta</taxon>
        <taxon>Embryophyta</taxon>
        <taxon>Tracheophyta</taxon>
        <taxon>Spermatophyta</taxon>
        <taxon>Magnoliopsida</taxon>
        <taxon>Liliopsida</taxon>
        <taxon>Zingiberales</taxon>
        <taxon>Musaceae</taxon>
        <taxon>Musa</taxon>
    </lineage>
</organism>
<comment type="subcellular location">
    <subcellularLocation>
        <location evidence="2">Cytoplasm</location>
    </subcellularLocation>
</comment>
<dbReference type="EC" id="2.4.2.7" evidence="6"/>
<dbReference type="PANTHER" id="PTHR11776">
    <property type="entry name" value="ADENINE PHOSPHORIBOSYLTRANSFERASE"/>
    <property type="match status" value="1"/>
</dbReference>
<gene>
    <name evidence="11" type="ORF">MUK42_02954</name>
</gene>
<comment type="similarity">
    <text evidence="4">Belongs to the purine/pyrimidine phosphoribosyltransferase family.</text>
</comment>
<comment type="subunit">
    <text evidence="5">Homodimer.</text>
</comment>
<dbReference type="EMBL" id="CP097503">
    <property type="protein sequence ID" value="URD81067.1"/>
    <property type="molecule type" value="Genomic_DNA"/>
</dbReference>
<keyword evidence="10" id="KW-0660">Purine salvage</keyword>
<dbReference type="GO" id="GO:0006166">
    <property type="term" value="P:purine ribonucleoside salvage"/>
    <property type="evidence" value="ECO:0007669"/>
    <property type="project" value="UniProtKB-KW"/>
</dbReference>
<sequence length="137" mass="15112">MACGEDKEQKQDPRIEGIAASIRVVPDFPKKGIMFQDITTLLLDPKTFKNTVDLFVERYLGKDISVVAGVSLDLPLFFSSVFLDLANWVIAPALMALPSQWPCYHGPSCELRTALALGLRFPTPFMEVAVATQTLVP</sequence>
<dbReference type="InterPro" id="IPR050120">
    <property type="entry name" value="Adenine_PRTase"/>
</dbReference>
<dbReference type="Gene3D" id="3.40.50.2020">
    <property type="match status" value="1"/>
</dbReference>
<dbReference type="GO" id="GO:0003999">
    <property type="term" value="F:adenine phosphoribosyltransferase activity"/>
    <property type="evidence" value="ECO:0007669"/>
    <property type="project" value="UniProtKB-EC"/>
</dbReference>
<evidence type="ECO:0000256" key="10">
    <source>
        <dbReference type="ARBA" id="ARBA00022726"/>
    </source>
</evidence>